<reference evidence="7" key="1">
    <citation type="journal article" date="2019" name="Int. J. Syst. Evol. Microbiol.">
        <title>The Global Catalogue of Microorganisms (GCM) 10K type strain sequencing project: providing services to taxonomists for standard genome sequencing and annotation.</title>
        <authorList>
            <consortium name="The Broad Institute Genomics Platform"/>
            <consortium name="The Broad Institute Genome Sequencing Center for Infectious Disease"/>
            <person name="Wu L."/>
            <person name="Ma J."/>
        </authorList>
    </citation>
    <scope>NUCLEOTIDE SEQUENCE [LARGE SCALE GENOMIC DNA]</scope>
    <source>
        <strain evidence="7">CCUG 58728</strain>
    </source>
</reference>
<dbReference type="PANTHER" id="PTHR34216">
    <property type="match status" value="1"/>
</dbReference>
<dbReference type="SUPFAM" id="SSF88713">
    <property type="entry name" value="Glycoside hydrolase/deacetylase"/>
    <property type="match status" value="1"/>
</dbReference>
<comment type="subcellular location">
    <subcellularLocation>
        <location evidence="1">Secreted</location>
    </subcellularLocation>
</comment>
<dbReference type="EMBL" id="JBHSAC010000023">
    <property type="protein sequence ID" value="MFC3931679.1"/>
    <property type="molecule type" value="Genomic_DNA"/>
</dbReference>
<dbReference type="Gene3D" id="3.20.20.370">
    <property type="entry name" value="Glycoside hydrolase/deacetylase"/>
    <property type="match status" value="1"/>
</dbReference>
<keyword evidence="7" id="KW-1185">Reference proteome</keyword>
<keyword evidence="4" id="KW-0472">Membrane</keyword>
<dbReference type="RefSeq" id="WP_380430123.1">
    <property type="nucleotide sequence ID" value="NZ_JBHSAC010000023.1"/>
</dbReference>
<name>A0ABV8CZX9_9STRE</name>
<evidence type="ECO:0000259" key="5">
    <source>
        <dbReference type="PROSITE" id="PS51677"/>
    </source>
</evidence>
<dbReference type="Pfam" id="PF01522">
    <property type="entry name" value="Polysacc_deac_1"/>
    <property type="match status" value="1"/>
</dbReference>
<gene>
    <name evidence="6" type="ORF">ACFOSE_02585</name>
</gene>
<dbReference type="Proteomes" id="UP001595901">
    <property type="component" value="Unassembled WGS sequence"/>
</dbReference>
<evidence type="ECO:0000256" key="4">
    <source>
        <dbReference type="SAM" id="Phobius"/>
    </source>
</evidence>
<evidence type="ECO:0000256" key="3">
    <source>
        <dbReference type="SAM" id="MobiDB-lite"/>
    </source>
</evidence>
<dbReference type="CDD" id="cd10918">
    <property type="entry name" value="CE4_NodB_like_5s_6s"/>
    <property type="match status" value="1"/>
</dbReference>
<feature type="region of interest" description="Disordered" evidence="3">
    <location>
        <begin position="209"/>
        <end position="230"/>
    </location>
</feature>
<dbReference type="InterPro" id="IPR051398">
    <property type="entry name" value="Polysacch_Deacetylase"/>
</dbReference>
<feature type="region of interest" description="Disordered" evidence="3">
    <location>
        <begin position="49"/>
        <end position="77"/>
    </location>
</feature>
<comment type="caution">
    <text evidence="6">The sequence shown here is derived from an EMBL/GenBank/DDBJ whole genome shotgun (WGS) entry which is preliminary data.</text>
</comment>
<dbReference type="EC" id="3.-.-.-" evidence="6"/>
<organism evidence="6 7">
    <name type="scientific">Streptococcus dentapri</name>
    <dbReference type="NCBI Taxonomy" id="573564"/>
    <lineage>
        <taxon>Bacteria</taxon>
        <taxon>Bacillati</taxon>
        <taxon>Bacillota</taxon>
        <taxon>Bacilli</taxon>
        <taxon>Lactobacillales</taxon>
        <taxon>Streptococcaceae</taxon>
        <taxon>Streptococcus</taxon>
    </lineage>
</organism>
<feature type="domain" description="NodB homology" evidence="5">
    <location>
        <begin position="150"/>
        <end position="308"/>
    </location>
</feature>
<evidence type="ECO:0000256" key="1">
    <source>
        <dbReference type="ARBA" id="ARBA00004613"/>
    </source>
</evidence>
<evidence type="ECO:0000313" key="6">
    <source>
        <dbReference type="EMBL" id="MFC3931679.1"/>
    </source>
</evidence>
<feature type="transmembrane region" description="Helical" evidence="4">
    <location>
        <begin position="16"/>
        <end position="36"/>
    </location>
</feature>
<dbReference type="PANTHER" id="PTHR34216:SF3">
    <property type="entry name" value="POLY-BETA-1,6-N-ACETYL-D-GLUCOSAMINE N-DEACETYLASE"/>
    <property type="match status" value="1"/>
</dbReference>
<dbReference type="PROSITE" id="PS51677">
    <property type="entry name" value="NODB"/>
    <property type="match status" value="1"/>
</dbReference>
<evidence type="ECO:0000256" key="2">
    <source>
        <dbReference type="ARBA" id="ARBA00022729"/>
    </source>
</evidence>
<keyword evidence="2" id="KW-0732">Signal</keyword>
<dbReference type="GO" id="GO:0016787">
    <property type="term" value="F:hydrolase activity"/>
    <property type="evidence" value="ECO:0007669"/>
    <property type="project" value="UniProtKB-KW"/>
</dbReference>
<feature type="compositionally biased region" description="Polar residues" evidence="3">
    <location>
        <begin position="49"/>
        <end position="60"/>
    </location>
</feature>
<accession>A0ABV8CZX9</accession>
<dbReference type="InterPro" id="IPR002509">
    <property type="entry name" value="NODB_dom"/>
</dbReference>
<keyword evidence="6" id="KW-0378">Hydrolase</keyword>
<proteinExistence type="predicted"/>
<protein>
    <submittedName>
        <fullName evidence="6">Polysaccharide deacetylase family protein</fullName>
        <ecNumber evidence="6">3.-.-.-</ecNumber>
    </submittedName>
</protein>
<keyword evidence="4" id="KW-1133">Transmembrane helix</keyword>
<sequence length="308" mass="34485">MSNKSQHHPPNKNRNIHNLLAVIAFIFVIGSLAYLFKIHSSNPSRLLKAESSSQTNQTAKKSFENEQDQENDQDNINWKKQDETVKVPILMYHAIHVMADSESGSANLIVAPDTFESHIKSLSEQGYYFLTPEEAYKVLSENVLPNGNKKIIWLTFDDGDADFYTNAYPIMKKYKARGSNNIITSYIGKEGFLTVDQLKEMKKNGMSFQSHTVNHPDLSATSDNEQGTELTESKSWLDSTLNQDTIALAYPSGRYTDTSLSLAEKLGYKMAVTTNEGLASAENGLYALNRVRILPTTSPDDLLSTISW</sequence>
<keyword evidence="4" id="KW-0812">Transmembrane</keyword>
<dbReference type="InterPro" id="IPR011330">
    <property type="entry name" value="Glyco_hydro/deAcase_b/a-brl"/>
</dbReference>
<evidence type="ECO:0000313" key="7">
    <source>
        <dbReference type="Proteomes" id="UP001595901"/>
    </source>
</evidence>